<feature type="transmembrane region" description="Helical" evidence="1">
    <location>
        <begin position="95"/>
        <end position="125"/>
    </location>
</feature>
<sequence>MNWRVLAKKDFLDAYRAWSLGTAAVAFVLFLAVPVYMGMSRNNTPGDADFFSAVGFVVFLVPLAALMMSYDAIAGERELGSLKLLLAQPYTRRDVVAGIAVGRTMVVGTATFIGVFAATVVFLAFGGGFPITSYVVFLVLVFLLAAAYSGASVCFSAMSPTSNRAMVTSIGLFMLTVIGWSAIPQLFRYVLNGVSTPRGGRPEWASFIDSLSPIQAYSTGIDTVVHSNGSVSSFYNTGWFAILVLIAWAVVPIALGYLKFNQAGL</sequence>
<proteinExistence type="predicted"/>
<protein>
    <recommendedName>
        <fullName evidence="4">ABC-2 type transport system permease protein</fullName>
    </recommendedName>
</protein>
<dbReference type="GO" id="GO:0005886">
    <property type="term" value="C:plasma membrane"/>
    <property type="evidence" value="ECO:0007669"/>
    <property type="project" value="UniProtKB-SubCell"/>
</dbReference>
<feature type="transmembrane region" description="Helical" evidence="1">
    <location>
        <begin position="131"/>
        <end position="158"/>
    </location>
</feature>
<name>A0AAV3UMU7_9EURY</name>
<reference evidence="2 3" key="1">
    <citation type="journal article" date="2019" name="Int. J. Syst. Evol. Microbiol.">
        <title>The Global Catalogue of Microorganisms (GCM) 10K type strain sequencing project: providing services to taxonomists for standard genome sequencing and annotation.</title>
        <authorList>
            <consortium name="The Broad Institute Genomics Platform"/>
            <consortium name="The Broad Institute Genome Sequencing Center for Infectious Disease"/>
            <person name="Wu L."/>
            <person name="Ma J."/>
        </authorList>
    </citation>
    <scope>NUCLEOTIDE SEQUENCE [LARGE SCALE GENOMIC DNA]</scope>
    <source>
        <strain evidence="2 3">JCM 17504</strain>
    </source>
</reference>
<comment type="caution">
    <text evidence="2">The sequence shown here is derived from an EMBL/GenBank/DDBJ whole genome shotgun (WGS) entry which is preliminary data.</text>
</comment>
<feature type="transmembrane region" description="Helical" evidence="1">
    <location>
        <begin position="165"/>
        <end position="183"/>
    </location>
</feature>
<gene>
    <name evidence="2" type="ORF">GCM10025751_42350</name>
</gene>
<evidence type="ECO:0000313" key="3">
    <source>
        <dbReference type="Proteomes" id="UP001501729"/>
    </source>
</evidence>
<dbReference type="AlphaFoldDB" id="A0AAV3UMU7"/>
<dbReference type="RefSeq" id="WP_227773662.1">
    <property type="nucleotide sequence ID" value="NZ_BAABKX010000015.1"/>
</dbReference>
<dbReference type="GO" id="GO:0140359">
    <property type="term" value="F:ABC-type transporter activity"/>
    <property type="evidence" value="ECO:0007669"/>
    <property type="project" value="InterPro"/>
</dbReference>
<evidence type="ECO:0008006" key="4">
    <source>
        <dbReference type="Google" id="ProtNLM"/>
    </source>
</evidence>
<feature type="transmembrane region" description="Helical" evidence="1">
    <location>
        <begin position="238"/>
        <end position="258"/>
    </location>
</feature>
<dbReference type="PANTHER" id="PTHR43471">
    <property type="entry name" value="ABC TRANSPORTER PERMEASE"/>
    <property type="match status" value="1"/>
</dbReference>
<dbReference type="Pfam" id="PF12679">
    <property type="entry name" value="ABC2_membrane_2"/>
    <property type="match status" value="1"/>
</dbReference>
<dbReference type="EMBL" id="BAABKX010000015">
    <property type="protein sequence ID" value="GAA5058822.1"/>
    <property type="molecule type" value="Genomic_DNA"/>
</dbReference>
<evidence type="ECO:0000256" key="1">
    <source>
        <dbReference type="SAM" id="Phobius"/>
    </source>
</evidence>
<evidence type="ECO:0000313" key="2">
    <source>
        <dbReference type="EMBL" id="GAA5058822.1"/>
    </source>
</evidence>
<keyword evidence="1" id="KW-0812">Transmembrane</keyword>
<keyword evidence="1" id="KW-1133">Transmembrane helix</keyword>
<organism evidence="2 3">
    <name type="scientific">Haladaptatus pallidirubidus</name>
    <dbReference type="NCBI Taxonomy" id="1008152"/>
    <lineage>
        <taxon>Archaea</taxon>
        <taxon>Methanobacteriati</taxon>
        <taxon>Methanobacteriota</taxon>
        <taxon>Stenosarchaea group</taxon>
        <taxon>Halobacteria</taxon>
        <taxon>Halobacteriales</taxon>
        <taxon>Haladaptataceae</taxon>
        <taxon>Haladaptatus</taxon>
    </lineage>
</organism>
<feature type="transmembrane region" description="Helical" evidence="1">
    <location>
        <begin position="20"/>
        <end position="38"/>
    </location>
</feature>
<accession>A0AAV3UMU7</accession>
<dbReference type="PANTHER" id="PTHR43471:SF1">
    <property type="entry name" value="ABC TRANSPORTER PERMEASE PROTEIN NOSY-RELATED"/>
    <property type="match status" value="1"/>
</dbReference>
<keyword evidence="1" id="KW-0472">Membrane</keyword>
<dbReference type="GeneID" id="68613880"/>
<keyword evidence="3" id="KW-1185">Reference proteome</keyword>
<dbReference type="Proteomes" id="UP001501729">
    <property type="component" value="Unassembled WGS sequence"/>
</dbReference>
<feature type="transmembrane region" description="Helical" evidence="1">
    <location>
        <begin position="50"/>
        <end position="74"/>
    </location>
</feature>